<dbReference type="PANTHER" id="PTHR21050:SF1">
    <property type="entry name" value="MIDKINE AND PLEIOTROPHIN 1, ISOFORM A-RELATED"/>
    <property type="match status" value="1"/>
</dbReference>
<evidence type="ECO:0000256" key="6">
    <source>
        <dbReference type="SAM" id="MobiDB-lite"/>
    </source>
</evidence>
<dbReference type="PANTHER" id="PTHR21050">
    <property type="entry name" value="MIDKINE AND PLEIOTROPHIN 1, ISOFORM A-RELATED"/>
    <property type="match status" value="1"/>
</dbReference>
<evidence type="ECO:0000256" key="7">
    <source>
        <dbReference type="SAM" id="SignalP"/>
    </source>
</evidence>
<dbReference type="InterPro" id="IPR038130">
    <property type="entry name" value="PTN/MK_C_dom_sf"/>
</dbReference>
<organism evidence="9 10">
    <name type="scientific">Mythimna separata</name>
    <name type="common">Oriental armyworm</name>
    <name type="synonym">Pseudaletia separata</name>
    <dbReference type="NCBI Taxonomy" id="271217"/>
    <lineage>
        <taxon>Eukaryota</taxon>
        <taxon>Metazoa</taxon>
        <taxon>Ecdysozoa</taxon>
        <taxon>Arthropoda</taxon>
        <taxon>Hexapoda</taxon>
        <taxon>Insecta</taxon>
        <taxon>Pterygota</taxon>
        <taxon>Neoptera</taxon>
        <taxon>Endopterygota</taxon>
        <taxon>Lepidoptera</taxon>
        <taxon>Glossata</taxon>
        <taxon>Ditrysia</taxon>
        <taxon>Noctuoidea</taxon>
        <taxon>Noctuidae</taxon>
        <taxon>Noctuinae</taxon>
        <taxon>Hadenini</taxon>
        <taxon>Mythimna</taxon>
    </lineage>
</organism>
<dbReference type="Proteomes" id="UP001231518">
    <property type="component" value="Chromosome 1"/>
</dbReference>
<dbReference type="InterPro" id="IPR020090">
    <property type="entry name" value="PTN/MK_C_dom"/>
</dbReference>
<dbReference type="GO" id="GO:0008083">
    <property type="term" value="F:growth factor activity"/>
    <property type="evidence" value="ECO:0007669"/>
    <property type="project" value="InterPro"/>
</dbReference>
<protein>
    <recommendedName>
        <fullName evidence="8">Pleiotrophin/Midkine C-terminal domain-containing protein</fullName>
    </recommendedName>
</protein>
<accession>A0AAD8E1C0</accession>
<sequence>MEAKYVWRLVAGLILLSAAVVSAEGEVWEESEHEVLIRSERGAKNRETCRYIRGAWSECDAKTNMRSRKLTLKKGDPASCESIKTIQKKCKKACRYEKSSWSECSPNGEMSRTDMLKANSDSSCDQSRRITKKCNKNKQVKTSKDKGKKGRRNRQ</sequence>
<evidence type="ECO:0000256" key="3">
    <source>
        <dbReference type="ARBA" id="ARBA00022525"/>
    </source>
</evidence>
<keyword evidence="5" id="KW-1015">Disulfide bond</keyword>
<dbReference type="GO" id="GO:0008201">
    <property type="term" value="F:heparin binding"/>
    <property type="evidence" value="ECO:0007669"/>
    <property type="project" value="TreeGrafter"/>
</dbReference>
<feature type="chain" id="PRO_5042025244" description="Pleiotrophin/Midkine C-terminal domain-containing protein" evidence="7">
    <location>
        <begin position="26"/>
        <end position="155"/>
    </location>
</feature>
<dbReference type="FunFam" id="2.30.90.10:FF:000001">
    <property type="entry name" value="Pleiotrophin"/>
    <property type="match status" value="1"/>
</dbReference>
<dbReference type="EMBL" id="JARGEI010000001">
    <property type="protein sequence ID" value="KAJ8736932.1"/>
    <property type="molecule type" value="Genomic_DNA"/>
</dbReference>
<evidence type="ECO:0000313" key="9">
    <source>
        <dbReference type="EMBL" id="KAJ8736932.1"/>
    </source>
</evidence>
<keyword evidence="3" id="KW-0964">Secreted</keyword>
<gene>
    <name evidence="9" type="ORF">PYW07_000203</name>
</gene>
<keyword evidence="4 7" id="KW-0732">Signal</keyword>
<evidence type="ECO:0000256" key="5">
    <source>
        <dbReference type="ARBA" id="ARBA00023157"/>
    </source>
</evidence>
<keyword evidence="10" id="KW-1185">Reference proteome</keyword>
<feature type="domain" description="Pleiotrophin/Midkine C-terminal" evidence="8">
    <location>
        <begin position="48"/>
        <end position="92"/>
    </location>
</feature>
<evidence type="ECO:0000256" key="1">
    <source>
        <dbReference type="ARBA" id="ARBA00004613"/>
    </source>
</evidence>
<dbReference type="AlphaFoldDB" id="A0AAD8E1C0"/>
<feature type="compositionally biased region" description="Basic residues" evidence="6">
    <location>
        <begin position="129"/>
        <end position="155"/>
    </location>
</feature>
<comment type="similarity">
    <text evidence="2">Belongs to the pleiotrophin family.</text>
</comment>
<evidence type="ECO:0000256" key="4">
    <source>
        <dbReference type="ARBA" id="ARBA00022729"/>
    </source>
</evidence>
<evidence type="ECO:0000259" key="8">
    <source>
        <dbReference type="Pfam" id="PF01091"/>
    </source>
</evidence>
<comment type="caution">
    <text evidence="9">The sequence shown here is derived from an EMBL/GenBank/DDBJ whole genome shotgun (WGS) entry which is preliminary data.</text>
</comment>
<dbReference type="Gene3D" id="2.30.90.10">
    <property type="entry name" value="Heparin-binding Growth Factor, Midkine, Chain A- C-terminal Domain"/>
    <property type="match status" value="2"/>
</dbReference>
<proteinExistence type="inferred from homology"/>
<evidence type="ECO:0000256" key="2">
    <source>
        <dbReference type="ARBA" id="ARBA00005403"/>
    </source>
</evidence>
<dbReference type="GO" id="GO:0048332">
    <property type="term" value="P:mesoderm morphogenesis"/>
    <property type="evidence" value="ECO:0007669"/>
    <property type="project" value="TreeGrafter"/>
</dbReference>
<dbReference type="Pfam" id="PF01091">
    <property type="entry name" value="PTN_MK_C"/>
    <property type="match status" value="1"/>
</dbReference>
<feature type="signal peptide" evidence="7">
    <location>
        <begin position="1"/>
        <end position="25"/>
    </location>
</feature>
<reference evidence="9" key="1">
    <citation type="submission" date="2023-03" db="EMBL/GenBank/DDBJ databases">
        <title>Chromosome-level genomes of two armyworms, Mythimna separata and Mythimna loreyi, provide insights into the biosynthesis and reception of sex pheromones.</title>
        <authorList>
            <person name="Zhao H."/>
        </authorList>
    </citation>
    <scope>NUCLEOTIDE SEQUENCE</scope>
    <source>
        <strain evidence="9">BeijingLab</strain>
        <tissue evidence="9">Pupa</tissue>
    </source>
</reference>
<name>A0AAD8E1C0_MYTSE</name>
<feature type="region of interest" description="Disordered" evidence="6">
    <location>
        <begin position="101"/>
        <end position="155"/>
    </location>
</feature>
<evidence type="ECO:0000313" key="10">
    <source>
        <dbReference type="Proteomes" id="UP001231518"/>
    </source>
</evidence>
<feature type="compositionally biased region" description="Polar residues" evidence="6">
    <location>
        <begin position="101"/>
        <end position="110"/>
    </location>
</feature>
<comment type="subcellular location">
    <subcellularLocation>
        <location evidence="1">Secreted</location>
    </subcellularLocation>
</comment>
<dbReference type="GO" id="GO:0005576">
    <property type="term" value="C:extracellular region"/>
    <property type="evidence" value="ECO:0007669"/>
    <property type="project" value="UniProtKB-SubCell"/>
</dbReference>